<dbReference type="RefSeq" id="WP_179053075.1">
    <property type="nucleotide sequence ID" value="NZ_QJRE01000113.1"/>
</dbReference>
<dbReference type="EMBL" id="QJRE01000113">
    <property type="protein sequence ID" value="NWL47399.1"/>
    <property type="molecule type" value="Genomic_DNA"/>
</dbReference>
<protein>
    <recommendedName>
        <fullName evidence="3">DUF4286 domain-containing protein</fullName>
    </recommendedName>
</protein>
<gene>
    <name evidence="1" type="ORF">DM819_16455</name>
</gene>
<accession>A0ABD6N1K2</accession>
<dbReference type="Proteomes" id="UP000704738">
    <property type="component" value="Unassembled WGS sequence"/>
</dbReference>
<proteinExistence type="predicted"/>
<reference evidence="1 2" key="1">
    <citation type="submission" date="2018-06" db="EMBL/GenBank/DDBJ databases">
        <title>Bacteria isolated from soil of Wuhan.</title>
        <authorList>
            <person name="Xiang W."/>
            <person name="Huang C."/>
        </authorList>
    </citation>
    <scope>NUCLEOTIDE SEQUENCE [LARGE SCALE GENOMIC DNA]</scope>
    <source>
        <strain evidence="2">xwS4</strain>
    </source>
</reference>
<organism evidence="1 2">
    <name type="scientific">Pseudomonas hunanensis</name>
    <dbReference type="NCBI Taxonomy" id="1247546"/>
    <lineage>
        <taxon>Bacteria</taxon>
        <taxon>Pseudomonadati</taxon>
        <taxon>Pseudomonadota</taxon>
        <taxon>Gammaproteobacteria</taxon>
        <taxon>Pseudomonadales</taxon>
        <taxon>Pseudomonadaceae</taxon>
        <taxon>Pseudomonas</taxon>
    </lineage>
</organism>
<evidence type="ECO:0008006" key="3">
    <source>
        <dbReference type="Google" id="ProtNLM"/>
    </source>
</evidence>
<evidence type="ECO:0000313" key="2">
    <source>
        <dbReference type="Proteomes" id="UP000704738"/>
    </source>
</evidence>
<evidence type="ECO:0000313" key="1">
    <source>
        <dbReference type="EMBL" id="NWL47399.1"/>
    </source>
</evidence>
<name>A0ABD6N1K2_9PSED</name>
<sequence length="93" mass="10668">MALVFGRIRINRPFEQWQQIFLEHRAAREAEGIFDVMHAPVIGSQEVIYVVRTDYPRRVHDMSWASEAKAIIEASGHVLGSEVYTVCDEVLQP</sequence>
<dbReference type="AlphaFoldDB" id="A0ABD6N1K2"/>
<comment type="caution">
    <text evidence="1">The sequence shown here is derived from an EMBL/GenBank/DDBJ whole genome shotgun (WGS) entry which is preliminary data.</text>
</comment>